<dbReference type="AlphaFoldDB" id="A0A7W9UGF9"/>
<keyword evidence="1" id="KW-0560">Oxidoreductase</keyword>
<organism evidence="2 3">
    <name type="scientific">Nocardia transvalensis</name>
    <dbReference type="NCBI Taxonomy" id="37333"/>
    <lineage>
        <taxon>Bacteria</taxon>
        <taxon>Bacillati</taxon>
        <taxon>Actinomycetota</taxon>
        <taxon>Actinomycetes</taxon>
        <taxon>Mycobacteriales</taxon>
        <taxon>Nocardiaceae</taxon>
        <taxon>Nocardia</taxon>
    </lineage>
</organism>
<comment type="caution">
    <text evidence="2">The sequence shown here is derived from an EMBL/GenBank/DDBJ whole genome shotgun (WGS) entry which is preliminary data.</text>
</comment>
<dbReference type="PANTHER" id="PTHR35870">
    <property type="entry name" value="PROTEIN, PUTATIVE (AFU_ORTHOLOGUE AFUA_5G03330)-RELATED"/>
    <property type="match status" value="1"/>
</dbReference>
<reference evidence="2 3" key="1">
    <citation type="submission" date="2020-08" db="EMBL/GenBank/DDBJ databases">
        <title>Sequencing the genomes of 1000 actinobacteria strains.</title>
        <authorList>
            <person name="Klenk H.-P."/>
        </authorList>
    </citation>
    <scope>NUCLEOTIDE SEQUENCE [LARGE SCALE GENOMIC DNA]</scope>
    <source>
        <strain evidence="2 3">DSM 43582</strain>
    </source>
</reference>
<sequence length="396" mass="44306">MTTKVLDDVSDLLDDRTHHIEFNGHLTNHVKHAVVALAAIGASEERIRDYYRTYAHLTPYGFPLEPRRPSTQVIDSGNWREFLGRRTHFDAYLTFFDREVAERGISGAVGEYAPELLRGWIGAFTHAAIHLGWGLWAEHPGLTAEALAYLAFSQVLTVDGERPAGPDTDAADPVESLVRLSDRWTGDTPFHRAVETVIADTDTFTELHPELNRSGLQARVASVARAGIPDLADTPAWIHALPPDERRDRVRRAITLLYLAQPGDFVVLHLITSLFALEVVAGALDSPETITAIYDLYWAGARIITAAERKFPGGDKLRELDTLYAGRESDRSAHAVDEFDVAARRAWLEDEEHNPKLVFVLRSWWDADDWTGYRHAAAQFTRTPELPASFDEPPTV</sequence>
<evidence type="ECO:0008006" key="4">
    <source>
        <dbReference type="Google" id="ProtNLM"/>
    </source>
</evidence>
<dbReference type="PANTHER" id="PTHR35870:SF1">
    <property type="entry name" value="PROTEIN, PUTATIVE (AFU_ORTHOLOGUE AFUA_5G03330)-RELATED"/>
    <property type="match status" value="1"/>
</dbReference>
<protein>
    <recommendedName>
        <fullName evidence="4">Questin oxidase family protein</fullName>
    </recommendedName>
</protein>
<evidence type="ECO:0000256" key="1">
    <source>
        <dbReference type="ARBA" id="ARBA00023002"/>
    </source>
</evidence>
<keyword evidence="3" id="KW-1185">Reference proteome</keyword>
<dbReference type="Proteomes" id="UP000540412">
    <property type="component" value="Unassembled WGS sequence"/>
</dbReference>
<evidence type="ECO:0000313" key="2">
    <source>
        <dbReference type="EMBL" id="MBB5912107.1"/>
    </source>
</evidence>
<dbReference type="InterPro" id="IPR025337">
    <property type="entry name" value="Questin_oxidase-like"/>
</dbReference>
<name>A0A7W9UGF9_9NOCA</name>
<dbReference type="EMBL" id="JACHIT010000001">
    <property type="protein sequence ID" value="MBB5912107.1"/>
    <property type="molecule type" value="Genomic_DNA"/>
</dbReference>
<evidence type="ECO:0000313" key="3">
    <source>
        <dbReference type="Proteomes" id="UP000540412"/>
    </source>
</evidence>
<gene>
    <name evidence="2" type="ORF">BJY24_000974</name>
</gene>
<dbReference type="RefSeq" id="WP_040750034.1">
    <property type="nucleotide sequence ID" value="NZ_JACHIT010000001.1"/>
</dbReference>
<dbReference type="Pfam" id="PF14027">
    <property type="entry name" value="Questin_oxidase"/>
    <property type="match status" value="1"/>
</dbReference>
<proteinExistence type="predicted"/>
<dbReference type="GO" id="GO:0016491">
    <property type="term" value="F:oxidoreductase activity"/>
    <property type="evidence" value="ECO:0007669"/>
    <property type="project" value="UniProtKB-KW"/>
</dbReference>
<accession>A0A7W9UGF9</accession>